<dbReference type="GO" id="GO:0016491">
    <property type="term" value="F:oxidoreductase activity"/>
    <property type="evidence" value="ECO:0007669"/>
    <property type="project" value="UniProtKB-KW"/>
</dbReference>
<dbReference type="Pfam" id="PF01077">
    <property type="entry name" value="NIR_SIR"/>
    <property type="match status" value="1"/>
</dbReference>
<dbReference type="Gene3D" id="3.30.413.10">
    <property type="entry name" value="Sulfite Reductase Hemoprotein, domain 1"/>
    <property type="match status" value="2"/>
</dbReference>
<feature type="domain" description="Nitrite/sulphite reductase 4Fe-4S" evidence="7">
    <location>
        <begin position="2"/>
        <end position="68"/>
    </location>
</feature>
<dbReference type="PANTHER" id="PTHR32439:SF9">
    <property type="entry name" value="BLR3264 PROTEIN"/>
    <property type="match status" value="1"/>
</dbReference>
<dbReference type="STRING" id="861450.HMPREF0080_00170"/>
<dbReference type="GO" id="GO:0020037">
    <property type="term" value="F:heme binding"/>
    <property type="evidence" value="ECO:0007669"/>
    <property type="project" value="InterPro"/>
</dbReference>
<protein>
    <recommendedName>
        <fullName evidence="7">Nitrite/sulphite reductase 4Fe-4S domain-containing protein</fullName>
    </recommendedName>
</protein>
<evidence type="ECO:0000256" key="3">
    <source>
        <dbReference type="ARBA" id="ARBA00022723"/>
    </source>
</evidence>
<dbReference type="InterPro" id="IPR006067">
    <property type="entry name" value="NO2/SO3_Rdtase_4Fe4S_dom"/>
</dbReference>
<keyword evidence="2" id="KW-0349">Heme</keyword>
<dbReference type="GO" id="GO:0051539">
    <property type="term" value="F:4 iron, 4 sulfur cluster binding"/>
    <property type="evidence" value="ECO:0007669"/>
    <property type="project" value="UniProtKB-KW"/>
</dbReference>
<name>G9YEW0_9FIRM</name>
<sequence>MFDVYAAGGLGPNPKLGVKLAEGIAREKILYYVKAMYMTFSKYGNYTNRSRARTRYFQQVPGTEEFKVLFNNGLIEAFKENLELHVEEREITKTGIPREVDNLRIKPQKQRGLYYVTYHPVGGTPSMENFLALAKAVVAIDGAQFRLGAEETAYITNLTADEAERIAALTESETAHTAFEKSVSCVGSTVCQVGLRDSHGLLKNILEAAKPYNFADGVLPRLYISGCPNSCGTHETGVLGFQGAAKKVGDTTVPAFAVHIGGSDTLYREVLGPKVTVITSENIPEFIVELGKTVENAKTTFNEWYSAHSKELYALAEKYV</sequence>
<dbReference type="Gene3D" id="3.90.480.20">
    <property type="match status" value="1"/>
</dbReference>
<gene>
    <name evidence="8" type="ORF">HMPREF0080_00170</name>
</gene>
<evidence type="ECO:0000256" key="6">
    <source>
        <dbReference type="ARBA" id="ARBA00023014"/>
    </source>
</evidence>
<proteinExistence type="predicted"/>
<dbReference type="InterPro" id="IPR051329">
    <property type="entry name" value="NIR_SIR_4Fe-4S"/>
</dbReference>
<dbReference type="InterPro" id="IPR006066">
    <property type="entry name" value="NO2/SO3_Rdtase_FeS/sirohaem_BS"/>
</dbReference>
<evidence type="ECO:0000256" key="2">
    <source>
        <dbReference type="ARBA" id="ARBA00022617"/>
    </source>
</evidence>
<evidence type="ECO:0000313" key="8">
    <source>
        <dbReference type="EMBL" id="EHM43521.1"/>
    </source>
</evidence>
<keyword evidence="1" id="KW-0004">4Fe-4S</keyword>
<dbReference type="InterPro" id="IPR045854">
    <property type="entry name" value="NO2/SO3_Rdtase_4Fe4S_sf"/>
</dbReference>
<keyword evidence="5" id="KW-0408">Iron</keyword>
<dbReference type="eggNOG" id="COG0155">
    <property type="taxonomic scope" value="Bacteria"/>
</dbReference>
<dbReference type="AlphaFoldDB" id="G9YEW0"/>
<evidence type="ECO:0000313" key="9">
    <source>
        <dbReference type="Proteomes" id="UP000005481"/>
    </source>
</evidence>
<dbReference type="OrthoDB" id="9803707at2"/>
<evidence type="ECO:0000256" key="4">
    <source>
        <dbReference type="ARBA" id="ARBA00023002"/>
    </source>
</evidence>
<evidence type="ECO:0000259" key="7">
    <source>
        <dbReference type="Pfam" id="PF01077"/>
    </source>
</evidence>
<dbReference type="SUPFAM" id="SSF56014">
    <property type="entry name" value="Nitrite and sulphite reductase 4Fe-4S domain-like"/>
    <property type="match status" value="2"/>
</dbReference>
<comment type="caution">
    <text evidence="8">The sequence shown here is derived from an EMBL/GenBank/DDBJ whole genome shotgun (WGS) entry which is preliminary data.</text>
</comment>
<keyword evidence="4" id="KW-0560">Oxidoreductase</keyword>
<dbReference type="GO" id="GO:0046872">
    <property type="term" value="F:metal ion binding"/>
    <property type="evidence" value="ECO:0007669"/>
    <property type="project" value="UniProtKB-KW"/>
</dbReference>
<dbReference type="HOGENOM" id="CLU_867772_0_0_9"/>
<evidence type="ECO:0000256" key="1">
    <source>
        <dbReference type="ARBA" id="ARBA00022485"/>
    </source>
</evidence>
<keyword evidence="3" id="KW-0479">Metal-binding</keyword>
<keyword evidence="9" id="KW-1185">Reference proteome</keyword>
<evidence type="ECO:0000256" key="5">
    <source>
        <dbReference type="ARBA" id="ARBA00023004"/>
    </source>
</evidence>
<dbReference type="PRINTS" id="PR00397">
    <property type="entry name" value="SIROHAEM"/>
</dbReference>
<accession>G9YEW0</accession>
<dbReference type="PATRIC" id="fig|861450.3.peg.164"/>
<organism evidence="8 9">
    <name type="scientific">Anaeroglobus geminatus F0357</name>
    <dbReference type="NCBI Taxonomy" id="861450"/>
    <lineage>
        <taxon>Bacteria</taxon>
        <taxon>Bacillati</taxon>
        <taxon>Bacillota</taxon>
        <taxon>Negativicutes</taxon>
        <taxon>Veillonellales</taxon>
        <taxon>Veillonellaceae</taxon>
        <taxon>Anaeroglobus</taxon>
    </lineage>
</organism>
<dbReference type="Proteomes" id="UP000005481">
    <property type="component" value="Unassembled WGS sequence"/>
</dbReference>
<keyword evidence="6" id="KW-0411">Iron-sulfur</keyword>
<dbReference type="EMBL" id="AGCJ01000007">
    <property type="protein sequence ID" value="EHM43521.1"/>
    <property type="molecule type" value="Genomic_DNA"/>
</dbReference>
<reference evidence="8 9" key="1">
    <citation type="submission" date="2011-08" db="EMBL/GenBank/DDBJ databases">
        <authorList>
            <person name="Weinstock G."/>
            <person name="Sodergren E."/>
            <person name="Clifton S."/>
            <person name="Fulton L."/>
            <person name="Fulton B."/>
            <person name="Courtney L."/>
            <person name="Fronick C."/>
            <person name="Harrison M."/>
            <person name="Strong C."/>
            <person name="Farmer C."/>
            <person name="Delahaunty K."/>
            <person name="Markovic C."/>
            <person name="Hall O."/>
            <person name="Minx P."/>
            <person name="Tomlinson C."/>
            <person name="Mitreva M."/>
            <person name="Hou S."/>
            <person name="Chen J."/>
            <person name="Wollam A."/>
            <person name="Pepin K.H."/>
            <person name="Johnson M."/>
            <person name="Bhonagiri V."/>
            <person name="Zhang X."/>
            <person name="Suruliraj S."/>
            <person name="Warren W."/>
            <person name="Chinwalla A."/>
            <person name="Mardis E.R."/>
            <person name="Wilson R.K."/>
        </authorList>
    </citation>
    <scope>NUCLEOTIDE SEQUENCE [LARGE SCALE GENOMIC DNA]</scope>
    <source>
        <strain evidence="8 9">F0357</strain>
    </source>
</reference>
<dbReference type="PANTHER" id="PTHR32439">
    <property type="entry name" value="FERREDOXIN--NITRITE REDUCTASE, CHLOROPLASTIC"/>
    <property type="match status" value="1"/>
</dbReference>